<evidence type="ECO:0000256" key="5">
    <source>
        <dbReference type="ARBA" id="ARBA00022490"/>
    </source>
</evidence>
<dbReference type="Pfam" id="PF00069">
    <property type="entry name" value="Pkinase"/>
    <property type="match status" value="1"/>
</dbReference>
<keyword evidence="6" id="KW-0723">Serine/threonine-protein kinase</keyword>
<sequence length="1134" mass="127077">MSASNTSPDAAMALTKRKKRHRNKKKSSSVNHNNKTTIVSTSPLQEESTNIEPAQPFSSKDLTSDVPQRLVNEEDRSNVIDTINEAMPISITTNEHLPQISTTSACNIETTDANITNINEFKEIDILTEKTNAIENSVLSTENIPLSSISSIFSNINLDLISLNNTSNSSLKPTIPSTSLSSSVQQASKKQNQEQQQKLQRVVAVKSESQTSEAGSLDATESTDRLESVTLAQPSKAQVRAERRAIQDAQRAAKQSKQPAKPDQQSSVGKKVPSDSSNNMMNRNESDNLTTPPATTTSNKDQLTPVLPVINTRSVSEADEATFGQNHEQQQKLQRVVAVKSESQTSEAGSLDATESTDRLESVTLAQPSKAQVRAERRAIQDAQRAAKQSKQPAKPDQQSSVLPVVKNRPVSESDETASGRPKYIRTDSIKPSPQQHPQQLQHQQQQQSQQTKSVNMEERITLFEHLKIFEGNVDLLTLTPESRRIHPAIIKLGLQFATGQIAGSNLRCVSFLVALQQMLEDYEGPPSGVPCPRDLEERLKTCIKFLTKCRPNAVSMGSAIRYIKAHITKLDRNISHQEAKEVLTDVIIRFVREKIYLSGEVIARTYAITKIADKDVILIFGYSSLIMRILEEAVDKKIDFRVIIVDARPQERGLESARRLLSLNVKCTYVLISAVPFIISEVSKVLLGAHGLLGNGYVMSQVGTGQISLIAKTHNVPVLVCCETYKFCERVQTDSFVYNELGNPHNLIKPHPQLWDAVQRCPNLGVLNMTYDVTPPTFISAVITELGILPCTSVAVIIRMQNKELDDLRQEQFGITQFFMPPQFNIDEFTRLSKVGEGEEQRTYGIVYKVCHIPTNQIYALKKIRLEGEDDGVPATAIREISILKELRHQNIVQLRDVILTDARLYLIFEYLAMDLKKYMDCLGTEEMDPNLIKMIDALLFCHCRRIIHRDLKPQNLLVDGKGIIKLADFGLARAFSVPLRIYTHEVVTLWYRAPEVLLGAARYSCPVDVWSIGCIFAEMYTKRPLFHGDSEIDQLFRIFRTLGTPSDEVWPGVVSLPEFKSTFPRWKNNELVTLLKDRMNTDALDLLLKMLVYDPVRRVSAKQSLQHPYFTHFDPKVLALPTIVTIPVVKDE</sequence>
<evidence type="ECO:0000256" key="7">
    <source>
        <dbReference type="ARBA" id="ARBA00022540"/>
    </source>
</evidence>
<dbReference type="SUPFAM" id="SSF56112">
    <property type="entry name" value="Protein kinase-like (PK-like)"/>
    <property type="match status" value="1"/>
</dbReference>
<keyword evidence="11" id="KW-0067">ATP-binding</keyword>
<reference evidence="21" key="1">
    <citation type="submission" date="2021-02" db="EMBL/GenBank/DDBJ databases">
        <authorList>
            <person name="Nowell W R."/>
        </authorList>
    </citation>
    <scope>NUCLEOTIDE SEQUENCE</scope>
</reference>
<evidence type="ECO:0000256" key="14">
    <source>
        <dbReference type="ARBA" id="ARBA00044356"/>
    </source>
</evidence>
<dbReference type="InterPro" id="IPR011009">
    <property type="entry name" value="Kinase-like_dom_sf"/>
</dbReference>
<dbReference type="GO" id="GO:0003743">
    <property type="term" value="F:translation initiation factor activity"/>
    <property type="evidence" value="ECO:0007669"/>
    <property type="project" value="UniProtKB-KW"/>
</dbReference>
<evidence type="ECO:0000256" key="17">
    <source>
        <dbReference type="ARBA" id="ARBA00048367"/>
    </source>
</evidence>
<dbReference type="Gene3D" id="3.40.50.10470">
    <property type="entry name" value="Translation initiation factor eif-2b, domain 2"/>
    <property type="match status" value="1"/>
</dbReference>
<evidence type="ECO:0000259" key="20">
    <source>
        <dbReference type="PROSITE" id="PS50011"/>
    </source>
</evidence>
<evidence type="ECO:0000313" key="22">
    <source>
        <dbReference type="EMBL" id="CAF3595370.1"/>
    </source>
</evidence>
<comment type="catalytic activity">
    <reaction evidence="17">
        <text>L-seryl-[protein] + ATP = O-phospho-L-seryl-[protein] + ADP + H(+)</text>
        <dbReference type="Rhea" id="RHEA:17989"/>
        <dbReference type="Rhea" id="RHEA-COMP:9863"/>
        <dbReference type="Rhea" id="RHEA-COMP:11604"/>
        <dbReference type="ChEBI" id="CHEBI:15378"/>
        <dbReference type="ChEBI" id="CHEBI:29999"/>
        <dbReference type="ChEBI" id="CHEBI:30616"/>
        <dbReference type="ChEBI" id="CHEBI:83421"/>
        <dbReference type="ChEBI" id="CHEBI:456216"/>
        <dbReference type="EC" id="2.7.11.22"/>
    </reaction>
</comment>
<dbReference type="PROSITE" id="PS00108">
    <property type="entry name" value="PROTEIN_KINASE_ST"/>
    <property type="match status" value="1"/>
</dbReference>
<dbReference type="InterPro" id="IPR000719">
    <property type="entry name" value="Prot_kinase_dom"/>
</dbReference>
<dbReference type="PANTHER" id="PTHR10233">
    <property type="entry name" value="TRANSLATION INITIATION FACTOR EIF-2B"/>
    <property type="match status" value="1"/>
</dbReference>
<dbReference type="Pfam" id="PF01008">
    <property type="entry name" value="IF-2B"/>
    <property type="match status" value="1"/>
</dbReference>
<dbReference type="PANTHER" id="PTHR10233:SF14">
    <property type="entry name" value="TRANSLATION INITIATION FACTOR EIF-2B SUBUNIT DELTA"/>
    <property type="match status" value="1"/>
</dbReference>
<dbReference type="InterPro" id="IPR037171">
    <property type="entry name" value="NagB/RpiA_transferase-like"/>
</dbReference>
<evidence type="ECO:0000256" key="2">
    <source>
        <dbReference type="ARBA" id="ARBA00006485"/>
    </source>
</evidence>
<keyword evidence="10" id="KW-0418">Kinase</keyword>
<feature type="domain" description="Protein kinase" evidence="20">
    <location>
        <begin position="830"/>
        <end position="1112"/>
    </location>
</feature>
<evidence type="ECO:0000256" key="1">
    <source>
        <dbReference type="ARBA" id="ARBA00004514"/>
    </source>
</evidence>
<name>A0A8S2D5Q9_9BILA</name>
<feature type="compositionally biased region" description="Polar residues" evidence="19">
    <location>
        <begin position="387"/>
        <end position="402"/>
    </location>
</feature>
<gene>
    <name evidence="21" type="ORF">OVA965_LOCUS5172</name>
    <name evidence="22" type="ORF">TMI583_LOCUS5170</name>
</gene>
<dbReference type="GO" id="GO:0051446">
    <property type="term" value="P:positive regulation of meiotic cell cycle"/>
    <property type="evidence" value="ECO:0007669"/>
    <property type="project" value="UniProtKB-ARBA"/>
</dbReference>
<evidence type="ECO:0000256" key="6">
    <source>
        <dbReference type="ARBA" id="ARBA00022527"/>
    </source>
</evidence>
<evidence type="ECO:0000313" key="21">
    <source>
        <dbReference type="EMBL" id="CAF0811529.1"/>
    </source>
</evidence>
<evidence type="ECO:0000256" key="19">
    <source>
        <dbReference type="SAM" id="MobiDB-lite"/>
    </source>
</evidence>
<dbReference type="EMBL" id="CAJOBA010001429">
    <property type="protein sequence ID" value="CAF3595370.1"/>
    <property type="molecule type" value="Genomic_DNA"/>
</dbReference>
<dbReference type="GO" id="GO:0090068">
    <property type="term" value="P:positive regulation of cell cycle process"/>
    <property type="evidence" value="ECO:0007669"/>
    <property type="project" value="UniProtKB-ARBA"/>
</dbReference>
<comment type="catalytic activity">
    <reaction evidence="16">
        <text>L-threonyl-[protein] + ATP = O-phospho-L-threonyl-[protein] + ADP + H(+)</text>
        <dbReference type="Rhea" id="RHEA:46608"/>
        <dbReference type="Rhea" id="RHEA-COMP:11060"/>
        <dbReference type="Rhea" id="RHEA-COMP:11605"/>
        <dbReference type="ChEBI" id="CHEBI:15378"/>
        <dbReference type="ChEBI" id="CHEBI:30013"/>
        <dbReference type="ChEBI" id="CHEBI:30616"/>
        <dbReference type="ChEBI" id="CHEBI:61977"/>
        <dbReference type="ChEBI" id="CHEBI:456216"/>
        <dbReference type="EC" id="2.7.11.22"/>
    </reaction>
</comment>
<keyword evidence="8" id="KW-0808">Transferase</keyword>
<comment type="similarity">
    <text evidence="3 18">Belongs to the eIF-2B alpha/beta/delta subunits family.</text>
</comment>
<evidence type="ECO:0000256" key="10">
    <source>
        <dbReference type="ARBA" id="ARBA00022777"/>
    </source>
</evidence>
<comment type="subunit">
    <text evidence="15">Component of the translation initiation factor 2B (eIF2B) complex which is a heterodecamer of two sets of five different subunits: alpha, beta, gamma, delta and epsilon. Subunits alpha, beta and delta comprise a regulatory subcomplex and subunits epsilon and gamma comprise a catalytic subcomplex. Within the complex, the hexameric regulatory complex resides at the center, with the two heterodimeric catalytic subcomplexes bound on opposite sides.</text>
</comment>
<feature type="compositionally biased region" description="Low complexity" evidence="19">
    <location>
        <begin position="432"/>
        <end position="451"/>
    </location>
</feature>
<organism evidence="21 23">
    <name type="scientific">Didymodactylos carnosus</name>
    <dbReference type="NCBI Taxonomy" id="1234261"/>
    <lineage>
        <taxon>Eukaryota</taxon>
        <taxon>Metazoa</taxon>
        <taxon>Spiralia</taxon>
        <taxon>Gnathifera</taxon>
        <taxon>Rotifera</taxon>
        <taxon>Eurotatoria</taxon>
        <taxon>Bdelloidea</taxon>
        <taxon>Philodinida</taxon>
        <taxon>Philodinidae</taxon>
        <taxon>Didymodactylos</taxon>
    </lineage>
</organism>
<evidence type="ECO:0000256" key="3">
    <source>
        <dbReference type="ARBA" id="ARBA00007251"/>
    </source>
</evidence>
<dbReference type="GO" id="GO:0004693">
    <property type="term" value="F:cyclin-dependent protein serine/threonine kinase activity"/>
    <property type="evidence" value="ECO:0007669"/>
    <property type="project" value="UniProtKB-EC"/>
</dbReference>
<dbReference type="InterPro" id="IPR042529">
    <property type="entry name" value="IF_2B-like_C"/>
</dbReference>
<dbReference type="PROSITE" id="PS50011">
    <property type="entry name" value="PROTEIN_KINASE_DOM"/>
    <property type="match status" value="1"/>
</dbReference>
<evidence type="ECO:0000256" key="18">
    <source>
        <dbReference type="RuleBase" id="RU003814"/>
    </source>
</evidence>
<comment type="caution">
    <text evidence="21">The sequence shown here is derived from an EMBL/GenBank/DDBJ whole genome shotgun (WGS) entry which is preliminary data.</text>
</comment>
<dbReference type="Proteomes" id="UP000677228">
    <property type="component" value="Unassembled WGS sequence"/>
</dbReference>
<feature type="region of interest" description="Disordered" evidence="19">
    <location>
        <begin position="168"/>
        <end position="307"/>
    </location>
</feature>
<dbReference type="EMBL" id="CAJNOK010001429">
    <property type="protein sequence ID" value="CAF0811529.1"/>
    <property type="molecule type" value="Genomic_DNA"/>
</dbReference>
<evidence type="ECO:0000256" key="16">
    <source>
        <dbReference type="ARBA" id="ARBA00047811"/>
    </source>
</evidence>
<keyword evidence="12" id="KW-0648">Protein biosynthesis</keyword>
<evidence type="ECO:0000256" key="15">
    <source>
        <dbReference type="ARBA" id="ARBA00046432"/>
    </source>
</evidence>
<feature type="compositionally biased region" description="Polar residues" evidence="19">
    <location>
        <begin position="253"/>
        <end position="302"/>
    </location>
</feature>
<feature type="compositionally biased region" description="Polar residues" evidence="19">
    <location>
        <begin position="323"/>
        <end position="333"/>
    </location>
</feature>
<dbReference type="Gene3D" id="3.30.200.20">
    <property type="entry name" value="Phosphorylase Kinase, domain 1"/>
    <property type="match status" value="1"/>
</dbReference>
<dbReference type="FunFam" id="3.30.200.20:FF:000375">
    <property type="entry name" value="Cell division related protein kinase 2"/>
    <property type="match status" value="1"/>
</dbReference>
<evidence type="ECO:0000256" key="12">
    <source>
        <dbReference type="ARBA" id="ARBA00022917"/>
    </source>
</evidence>
<dbReference type="InterPro" id="IPR000649">
    <property type="entry name" value="IF-2B-related"/>
</dbReference>
<protein>
    <recommendedName>
        <fullName evidence="13">Translation initiation factor eIF2B subunit delta</fullName>
        <ecNumber evidence="4">2.7.11.22</ecNumber>
    </recommendedName>
    <alternativeName>
        <fullName evidence="14">eIF2B GDP-GTP exchange factor subunit delta</fullName>
    </alternativeName>
</protein>
<dbReference type="EC" id="2.7.11.22" evidence="4"/>
<feature type="compositionally biased region" description="Polar residues" evidence="19">
    <location>
        <begin position="36"/>
        <end position="61"/>
    </location>
</feature>
<dbReference type="SMART" id="SM00220">
    <property type="entry name" value="S_TKc"/>
    <property type="match status" value="1"/>
</dbReference>
<evidence type="ECO:0000313" key="23">
    <source>
        <dbReference type="Proteomes" id="UP000677228"/>
    </source>
</evidence>
<evidence type="ECO:0000256" key="13">
    <source>
        <dbReference type="ARBA" id="ARBA00044147"/>
    </source>
</evidence>
<keyword evidence="9" id="KW-0547">Nucleotide-binding</keyword>
<feature type="region of interest" description="Disordered" evidence="19">
    <location>
        <begin position="1"/>
        <end position="65"/>
    </location>
</feature>
<dbReference type="GO" id="GO:0005524">
    <property type="term" value="F:ATP binding"/>
    <property type="evidence" value="ECO:0007669"/>
    <property type="project" value="UniProtKB-KW"/>
</dbReference>
<dbReference type="Gene3D" id="1.10.510.10">
    <property type="entry name" value="Transferase(Phosphotransferase) domain 1"/>
    <property type="match status" value="1"/>
</dbReference>
<dbReference type="AlphaFoldDB" id="A0A8S2D5Q9"/>
<dbReference type="Proteomes" id="UP000682733">
    <property type="component" value="Unassembled WGS sequence"/>
</dbReference>
<evidence type="ECO:0000256" key="9">
    <source>
        <dbReference type="ARBA" id="ARBA00022741"/>
    </source>
</evidence>
<dbReference type="SUPFAM" id="SSF100950">
    <property type="entry name" value="NagB/RpiA/CoA transferase-like"/>
    <property type="match status" value="1"/>
</dbReference>
<feature type="compositionally biased region" description="Low complexity" evidence="19">
    <location>
        <begin position="168"/>
        <end position="200"/>
    </location>
</feature>
<keyword evidence="5" id="KW-0963">Cytoplasm</keyword>
<evidence type="ECO:0000256" key="8">
    <source>
        <dbReference type="ARBA" id="ARBA00022679"/>
    </source>
</evidence>
<comment type="similarity">
    <text evidence="2">Belongs to the protein kinase superfamily. CMGC Ser/Thr protein kinase family. CDC2/CDKX subfamily.</text>
</comment>
<evidence type="ECO:0000256" key="4">
    <source>
        <dbReference type="ARBA" id="ARBA00012425"/>
    </source>
</evidence>
<dbReference type="InterPro" id="IPR008271">
    <property type="entry name" value="Ser/Thr_kinase_AS"/>
</dbReference>
<feature type="region of interest" description="Disordered" evidence="19">
    <location>
        <begin position="319"/>
        <end position="455"/>
    </location>
</feature>
<proteinExistence type="inferred from homology"/>
<accession>A0A8S2D5Q9</accession>
<keyword evidence="7" id="KW-0396">Initiation factor</keyword>
<feature type="compositionally biased region" description="Basic residues" evidence="19">
    <location>
        <begin position="15"/>
        <end position="27"/>
    </location>
</feature>
<dbReference type="FunFam" id="1.10.510.10:FF:000706">
    <property type="entry name" value="Cyclin-dependent kinase 1"/>
    <property type="match status" value="1"/>
</dbReference>
<evidence type="ECO:0000256" key="11">
    <source>
        <dbReference type="ARBA" id="ARBA00022840"/>
    </source>
</evidence>
<dbReference type="GO" id="GO:0005829">
    <property type="term" value="C:cytosol"/>
    <property type="evidence" value="ECO:0007669"/>
    <property type="project" value="UniProtKB-SubCell"/>
</dbReference>
<comment type="subcellular location">
    <subcellularLocation>
        <location evidence="1">Cytoplasm</location>
        <location evidence="1">Cytosol</location>
    </subcellularLocation>
</comment>